<feature type="non-terminal residue" evidence="2">
    <location>
        <position position="1"/>
    </location>
</feature>
<dbReference type="Proteomes" id="UP001190700">
    <property type="component" value="Unassembled WGS sequence"/>
</dbReference>
<reference evidence="2 3" key="1">
    <citation type="journal article" date="2015" name="Genome Biol. Evol.">
        <title>Comparative Genomics of a Bacterivorous Green Alga Reveals Evolutionary Causalities and Consequences of Phago-Mixotrophic Mode of Nutrition.</title>
        <authorList>
            <person name="Burns J.A."/>
            <person name="Paasch A."/>
            <person name="Narechania A."/>
            <person name="Kim E."/>
        </authorList>
    </citation>
    <scope>NUCLEOTIDE SEQUENCE [LARGE SCALE GENOMIC DNA]</scope>
    <source>
        <strain evidence="2 3">PLY_AMNH</strain>
    </source>
</reference>
<dbReference type="InterPro" id="IPR036249">
    <property type="entry name" value="Thioredoxin-like_sf"/>
</dbReference>
<sequence>TICDQEMLAESASKVGIPEAKAFLADAEAGRAEVLQDQIRYGNGVSGVPFFIIAGENTKETLSGAQPVDAFVEVFKKMAE</sequence>
<protein>
    <recommendedName>
        <fullName evidence="1">DSBA-like thioredoxin domain-containing protein</fullName>
    </recommendedName>
</protein>
<accession>A0AAE0LCA0</accession>
<dbReference type="SUPFAM" id="SSF52833">
    <property type="entry name" value="Thioredoxin-like"/>
    <property type="match status" value="1"/>
</dbReference>
<dbReference type="AlphaFoldDB" id="A0AAE0LCA0"/>
<feature type="domain" description="DSBA-like thioredoxin" evidence="1">
    <location>
        <begin position="3"/>
        <end position="74"/>
    </location>
</feature>
<evidence type="ECO:0000259" key="1">
    <source>
        <dbReference type="Pfam" id="PF01323"/>
    </source>
</evidence>
<evidence type="ECO:0000313" key="2">
    <source>
        <dbReference type="EMBL" id="KAK3279530.1"/>
    </source>
</evidence>
<comment type="caution">
    <text evidence="2">The sequence shown here is derived from an EMBL/GenBank/DDBJ whole genome shotgun (WGS) entry which is preliminary data.</text>
</comment>
<gene>
    <name evidence="2" type="ORF">CYMTET_12589</name>
</gene>
<dbReference type="Pfam" id="PF01323">
    <property type="entry name" value="DSBA"/>
    <property type="match status" value="1"/>
</dbReference>
<dbReference type="EMBL" id="LGRX02004810">
    <property type="protein sequence ID" value="KAK3279530.1"/>
    <property type="molecule type" value="Genomic_DNA"/>
</dbReference>
<dbReference type="PANTHER" id="PTHR13887:SF41">
    <property type="entry name" value="THIOREDOXIN SUPERFAMILY PROTEIN"/>
    <property type="match status" value="1"/>
</dbReference>
<dbReference type="PANTHER" id="PTHR13887">
    <property type="entry name" value="GLUTATHIONE S-TRANSFERASE KAPPA"/>
    <property type="match status" value="1"/>
</dbReference>
<dbReference type="Gene3D" id="3.40.30.10">
    <property type="entry name" value="Glutaredoxin"/>
    <property type="match status" value="1"/>
</dbReference>
<proteinExistence type="predicted"/>
<name>A0AAE0LCA0_9CHLO</name>
<evidence type="ECO:0000313" key="3">
    <source>
        <dbReference type="Proteomes" id="UP001190700"/>
    </source>
</evidence>
<dbReference type="GO" id="GO:0016491">
    <property type="term" value="F:oxidoreductase activity"/>
    <property type="evidence" value="ECO:0007669"/>
    <property type="project" value="InterPro"/>
</dbReference>
<organism evidence="2 3">
    <name type="scientific">Cymbomonas tetramitiformis</name>
    <dbReference type="NCBI Taxonomy" id="36881"/>
    <lineage>
        <taxon>Eukaryota</taxon>
        <taxon>Viridiplantae</taxon>
        <taxon>Chlorophyta</taxon>
        <taxon>Pyramimonadophyceae</taxon>
        <taxon>Pyramimonadales</taxon>
        <taxon>Pyramimonadaceae</taxon>
        <taxon>Cymbomonas</taxon>
    </lineage>
</organism>
<keyword evidence="3" id="KW-1185">Reference proteome</keyword>
<dbReference type="InterPro" id="IPR001853">
    <property type="entry name" value="DSBA-like_thioredoxin_dom"/>
</dbReference>